<accession>T1EDT7</accession>
<dbReference type="GO" id="GO:0008270">
    <property type="term" value="F:zinc ion binding"/>
    <property type="evidence" value="ECO:0007669"/>
    <property type="project" value="UniProtKB-KW"/>
</dbReference>
<dbReference type="Pfam" id="PF00096">
    <property type="entry name" value="zf-C2H2"/>
    <property type="match status" value="2"/>
</dbReference>
<feature type="region of interest" description="Disordered" evidence="5">
    <location>
        <begin position="1"/>
        <end position="30"/>
    </location>
</feature>
<dbReference type="PROSITE" id="PS50157">
    <property type="entry name" value="ZINC_FINGER_C2H2_2"/>
    <property type="match status" value="2"/>
</dbReference>
<reference evidence="7 9" key="2">
    <citation type="journal article" date="2013" name="Nature">
        <title>Insights into bilaterian evolution from three spiralian genomes.</title>
        <authorList>
            <person name="Simakov O."/>
            <person name="Marletaz F."/>
            <person name="Cho S.J."/>
            <person name="Edsinger-Gonzales E."/>
            <person name="Havlak P."/>
            <person name="Hellsten U."/>
            <person name="Kuo D.H."/>
            <person name="Larsson T."/>
            <person name="Lv J."/>
            <person name="Arendt D."/>
            <person name="Savage R."/>
            <person name="Osoegawa K."/>
            <person name="de Jong P."/>
            <person name="Grimwood J."/>
            <person name="Chapman J.A."/>
            <person name="Shapiro H."/>
            <person name="Aerts A."/>
            <person name="Otillar R.P."/>
            <person name="Terry A.Y."/>
            <person name="Boore J.L."/>
            <person name="Grigoriev I.V."/>
            <person name="Lindberg D.R."/>
            <person name="Seaver E.C."/>
            <person name="Weisblat D.A."/>
            <person name="Putnam N.H."/>
            <person name="Rokhsar D.S."/>
        </authorList>
    </citation>
    <scope>NUCLEOTIDE SEQUENCE</scope>
</reference>
<dbReference type="EMBL" id="KB095811">
    <property type="protein sequence ID" value="ESO12398.1"/>
    <property type="molecule type" value="Genomic_DNA"/>
</dbReference>
<dbReference type="GeneID" id="20194739"/>
<sequence>MQNISMNGGKDGHDKCSFKTFSSEDTEDGNKNGLYRDLHHYSPELASKPASLVHPKPVIFTQFNYGETSRPPPNFTHQVHISSKDIRHSYDTNLSLNALSRSTMAQFNEVTSWQPNSAFEQLMKQNINKYATTSNCTSLHSSACMKIGLPNNKGKVNSTTAKISCDCPNCKVVKNEGMSEGKDACTHNCHIPGCGKVYSKISHLKAHLHWHSDDRLFVCNQQLCGKTYTRSVELQKHLKDHSNLHNDKKSIKLKSTE</sequence>
<evidence type="ECO:0000256" key="1">
    <source>
        <dbReference type="ARBA" id="ARBA00022723"/>
    </source>
</evidence>
<keyword evidence="3" id="KW-0862">Zinc</keyword>
<reference evidence="8" key="3">
    <citation type="submission" date="2015-06" db="UniProtKB">
        <authorList>
            <consortium name="EnsemblMetazoa"/>
        </authorList>
    </citation>
    <scope>IDENTIFICATION</scope>
</reference>
<dbReference type="CTD" id="20194739"/>
<dbReference type="PANTHER" id="PTHR23235:SF177">
    <property type="entry name" value="C2H2-TYPE DOMAIN-CONTAINING PROTEIN"/>
    <property type="match status" value="1"/>
</dbReference>
<dbReference type="SMART" id="SM00355">
    <property type="entry name" value="ZnF_C2H2"/>
    <property type="match status" value="2"/>
</dbReference>
<dbReference type="InterPro" id="IPR013087">
    <property type="entry name" value="Znf_C2H2_type"/>
</dbReference>
<evidence type="ECO:0000313" key="7">
    <source>
        <dbReference type="EMBL" id="ESO12398.1"/>
    </source>
</evidence>
<dbReference type="eggNOG" id="KOG1721">
    <property type="taxonomic scope" value="Eukaryota"/>
</dbReference>
<proteinExistence type="predicted"/>
<protein>
    <recommendedName>
        <fullName evidence="6">C2H2-type domain-containing protein</fullName>
    </recommendedName>
</protein>
<dbReference type="AlphaFoldDB" id="T1EDT7"/>
<feature type="domain" description="C2H2-type" evidence="6">
    <location>
        <begin position="187"/>
        <end position="216"/>
    </location>
</feature>
<dbReference type="InterPro" id="IPR036236">
    <property type="entry name" value="Znf_C2H2_sf"/>
</dbReference>
<keyword evidence="2 4" id="KW-0863">Zinc-finger</keyword>
<evidence type="ECO:0000259" key="6">
    <source>
        <dbReference type="PROSITE" id="PS50157"/>
    </source>
</evidence>
<dbReference type="PANTHER" id="PTHR23235">
    <property type="entry name" value="KRUEPPEL-LIKE TRANSCRIPTION FACTOR"/>
    <property type="match status" value="1"/>
</dbReference>
<feature type="domain" description="C2H2-type" evidence="6">
    <location>
        <begin position="217"/>
        <end position="250"/>
    </location>
</feature>
<dbReference type="OrthoDB" id="6365676at2759"/>
<evidence type="ECO:0000313" key="9">
    <source>
        <dbReference type="Proteomes" id="UP000015101"/>
    </source>
</evidence>
<evidence type="ECO:0000256" key="5">
    <source>
        <dbReference type="SAM" id="MobiDB-lite"/>
    </source>
</evidence>
<evidence type="ECO:0000313" key="8">
    <source>
        <dbReference type="EnsemblMetazoa" id="HelroP105309"/>
    </source>
</evidence>
<gene>
    <name evidence="8" type="primary">20194739</name>
    <name evidence="7" type="ORF">HELRODRAFT_105309</name>
</gene>
<keyword evidence="1" id="KW-0479">Metal-binding</keyword>
<dbReference type="EMBL" id="AMQM01000157">
    <property type="status" value="NOT_ANNOTATED_CDS"/>
    <property type="molecule type" value="Genomic_DNA"/>
</dbReference>
<dbReference type="Gene3D" id="3.30.160.60">
    <property type="entry name" value="Classic Zinc Finger"/>
    <property type="match status" value="2"/>
</dbReference>
<dbReference type="SUPFAM" id="SSF57667">
    <property type="entry name" value="beta-beta-alpha zinc fingers"/>
    <property type="match status" value="1"/>
</dbReference>
<dbReference type="InParanoid" id="T1EDT7"/>
<dbReference type="RefSeq" id="XP_009009118.1">
    <property type="nucleotide sequence ID" value="XM_009010870.1"/>
</dbReference>
<dbReference type="KEGG" id="hro:HELRODRAFT_105309"/>
<dbReference type="PROSITE" id="PS00028">
    <property type="entry name" value="ZINC_FINGER_C2H2_1"/>
    <property type="match status" value="2"/>
</dbReference>
<dbReference type="Proteomes" id="UP000015101">
    <property type="component" value="Unassembled WGS sequence"/>
</dbReference>
<dbReference type="EnsemblMetazoa" id="HelroT105309">
    <property type="protein sequence ID" value="HelroP105309"/>
    <property type="gene ID" value="HelroG105309"/>
</dbReference>
<reference evidence="9" key="1">
    <citation type="submission" date="2012-12" db="EMBL/GenBank/DDBJ databases">
        <authorList>
            <person name="Hellsten U."/>
            <person name="Grimwood J."/>
            <person name="Chapman J.A."/>
            <person name="Shapiro H."/>
            <person name="Aerts A."/>
            <person name="Otillar R.P."/>
            <person name="Terry A.Y."/>
            <person name="Boore J.L."/>
            <person name="Simakov O."/>
            <person name="Marletaz F."/>
            <person name="Cho S.-J."/>
            <person name="Edsinger-Gonzales E."/>
            <person name="Havlak P."/>
            <person name="Kuo D.-H."/>
            <person name="Larsson T."/>
            <person name="Lv J."/>
            <person name="Arendt D."/>
            <person name="Savage R."/>
            <person name="Osoegawa K."/>
            <person name="de Jong P."/>
            <person name="Lindberg D.R."/>
            <person name="Seaver E.C."/>
            <person name="Weisblat D.A."/>
            <person name="Putnam N.H."/>
            <person name="Grigoriev I.V."/>
            <person name="Rokhsar D.S."/>
        </authorList>
    </citation>
    <scope>NUCLEOTIDE SEQUENCE</scope>
</reference>
<dbReference type="HOGENOM" id="CLU_1082881_0_0_1"/>
<evidence type="ECO:0000256" key="4">
    <source>
        <dbReference type="PROSITE-ProRule" id="PRU00042"/>
    </source>
</evidence>
<name>T1EDT7_HELRO</name>
<dbReference type="STRING" id="6412.T1EDT7"/>
<organism evidence="8 9">
    <name type="scientific">Helobdella robusta</name>
    <name type="common">Californian leech</name>
    <dbReference type="NCBI Taxonomy" id="6412"/>
    <lineage>
        <taxon>Eukaryota</taxon>
        <taxon>Metazoa</taxon>
        <taxon>Spiralia</taxon>
        <taxon>Lophotrochozoa</taxon>
        <taxon>Annelida</taxon>
        <taxon>Clitellata</taxon>
        <taxon>Hirudinea</taxon>
        <taxon>Rhynchobdellida</taxon>
        <taxon>Glossiphoniidae</taxon>
        <taxon>Helobdella</taxon>
    </lineage>
</organism>
<evidence type="ECO:0000256" key="2">
    <source>
        <dbReference type="ARBA" id="ARBA00022771"/>
    </source>
</evidence>
<evidence type="ECO:0000256" key="3">
    <source>
        <dbReference type="ARBA" id="ARBA00022833"/>
    </source>
</evidence>
<keyword evidence="9" id="KW-1185">Reference proteome</keyword>